<proteinExistence type="predicted"/>
<keyword evidence="1" id="KW-1133">Transmembrane helix</keyword>
<feature type="transmembrane region" description="Helical" evidence="1">
    <location>
        <begin position="51"/>
        <end position="70"/>
    </location>
</feature>
<feature type="domain" description="DUF4131" evidence="2">
    <location>
        <begin position="26"/>
        <end position="132"/>
    </location>
</feature>
<organism evidence="3 4">
    <name type="scientific">Ricinus communis</name>
    <name type="common">Castor bean</name>
    <dbReference type="NCBI Taxonomy" id="3988"/>
    <lineage>
        <taxon>Eukaryota</taxon>
        <taxon>Viridiplantae</taxon>
        <taxon>Streptophyta</taxon>
        <taxon>Embryophyta</taxon>
        <taxon>Tracheophyta</taxon>
        <taxon>Spermatophyta</taxon>
        <taxon>Magnoliopsida</taxon>
        <taxon>eudicotyledons</taxon>
        <taxon>Gunneridae</taxon>
        <taxon>Pentapetalae</taxon>
        <taxon>rosids</taxon>
        <taxon>fabids</taxon>
        <taxon>Malpighiales</taxon>
        <taxon>Euphorbiaceae</taxon>
        <taxon>Acalyphoideae</taxon>
        <taxon>Acalypheae</taxon>
        <taxon>Ricinus</taxon>
    </lineage>
</organism>
<dbReference type="Proteomes" id="UP000008311">
    <property type="component" value="Unassembled WGS sequence"/>
</dbReference>
<dbReference type="PROSITE" id="PS51257">
    <property type="entry name" value="PROKAR_LIPOPROTEIN"/>
    <property type="match status" value="1"/>
</dbReference>
<evidence type="ECO:0000313" key="3">
    <source>
        <dbReference type="EMBL" id="EEF21806.1"/>
    </source>
</evidence>
<sequence length="141" mass="15031">MRSFILGFVTGITYLQTTALLPTSGLTAACAAAALLLLACALMLRHPAARVITIASAGLLTGYAWAAFLAQATLSPELAKSEEGRDVHIVGIVETLPYRFDQGVRFDVRVERTVDAGASVPPYVALSWYEGRYGTRQAVGD</sequence>
<reference evidence="4" key="1">
    <citation type="journal article" date="2010" name="Nat. Biotechnol.">
        <title>Draft genome sequence of the oilseed species Ricinus communis.</title>
        <authorList>
            <person name="Chan A.P."/>
            <person name="Crabtree J."/>
            <person name="Zhao Q."/>
            <person name="Lorenzi H."/>
            <person name="Orvis J."/>
            <person name="Puiu D."/>
            <person name="Melake-Berhan A."/>
            <person name="Jones K.M."/>
            <person name="Redman J."/>
            <person name="Chen G."/>
            <person name="Cahoon E.B."/>
            <person name="Gedil M."/>
            <person name="Stanke M."/>
            <person name="Haas B.J."/>
            <person name="Wortman J.R."/>
            <person name="Fraser-Liggett C.M."/>
            <person name="Ravel J."/>
            <person name="Rabinowicz P.D."/>
        </authorList>
    </citation>
    <scope>NUCLEOTIDE SEQUENCE [LARGE SCALE GENOMIC DNA]</scope>
    <source>
        <strain evidence="4">cv. Hale</strain>
    </source>
</reference>
<dbReference type="Pfam" id="PF13567">
    <property type="entry name" value="DUF4131"/>
    <property type="match status" value="1"/>
</dbReference>
<name>B9TQQ8_RICCO</name>
<keyword evidence="1" id="KW-0472">Membrane</keyword>
<dbReference type="STRING" id="3988.B9TQQ8"/>
<feature type="non-terminal residue" evidence="3">
    <location>
        <position position="141"/>
    </location>
</feature>
<dbReference type="InParanoid" id="B9TQQ8"/>
<accession>B9TQQ8</accession>
<keyword evidence="4" id="KW-1185">Reference proteome</keyword>
<protein>
    <recommendedName>
        <fullName evidence="2">DUF4131 domain-containing protein</fullName>
    </recommendedName>
</protein>
<evidence type="ECO:0000256" key="1">
    <source>
        <dbReference type="SAM" id="Phobius"/>
    </source>
</evidence>
<feature type="transmembrane region" description="Helical" evidence="1">
    <location>
        <begin position="25"/>
        <end position="44"/>
    </location>
</feature>
<dbReference type="InterPro" id="IPR025405">
    <property type="entry name" value="DUF4131"/>
</dbReference>
<evidence type="ECO:0000313" key="4">
    <source>
        <dbReference type="Proteomes" id="UP000008311"/>
    </source>
</evidence>
<dbReference type="AlphaFoldDB" id="B9TQQ8"/>
<dbReference type="EMBL" id="EQ999171">
    <property type="protein sequence ID" value="EEF21806.1"/>
    <property type="molecule type" value="Genomic_DNA"/>
</dbReference>
<keyword evidence="1" id="KW-0812">Transmembrane</keyword>
<gene>
    <name evidence="3" type="ORF">RCOM_2068730</name>
</gene>
<evidence type="ECO:0000259" key="2">
    <source>
        <dbReference type="Pfam" id="PF13567"/>
    </source>
</evidence>